<evidence type="ECO:0000256" key="10">
    <source>
        <dbReference type="ARBA" id="ARBA00034808"/>
    </source>
</evidence>
<keyword evidence="2" id="KW-0479">Metal-binding</keyword>
<keyword evidence="8" id="KW-0413">Isomerase</keyword>
<dbReference type="EMBL" id="DRGL01000043">
    <property type="protein sequence ID" value="HEA21714.1"/>
    <property type="molecule type" value="Genomic_DNA"/>
</dbReference>
<dbReference type="GO" id="GO:0003677">
    <property type="term" value="F:DNA binding"/>
    <property type="evidence" value="ECO:0007669"/>
    <property type="project" value="UniProtKB-KW"/>
</dbReference>
<dbReference type="PANTHER" id="PTHR13710:SF105">
    <property type="entry name" value="ATP-DEPENDENT DNA HELICASE Q1"/>
    <property type="match status" value="1"/>
</dbReference>
<comment type="catalytic activity">
    <reaction evidence="9">
        <text>Couples ATP hydrolysis with the unwinding of duplex DNA by translocating in the 3'-5' direction.</text>
        <dbReference type="EC" id="5.6.2.4"/>
    </reaction>
</comment>
<evidence type="ECO:0000256" key="5">
    <source>
        <dbReference type="ARBA" id="ARBA00022806"/>
    </source>
</evidence>
<comment type="similarity">
    <text evidence="1">Belongs to the helicase family. RecQ subfamily.</text>
</comment>
<gene>
    <name evidence="15" type="ORF">ENH87_12435</name>
</gene>
<dbReference type="CDD" id="cd17920">
    <property type="entry name" value="DEXHc_RecQ"/>
    <property type="match status" value="1"/>
</dbReference>
<dbReference type="GO" id="GO:0005737">
    <property type="term" value="C:cytoplasm"/>
    <property type="evidence" value="ECO:0007669"/>
    <property type="project" value="TreeGrafter"/>
</dbReference>
<accession>A0A831QN32</accession>
<dbReference type="EC" id="5.6.2.4" evidence="10"/>
<evidence type="ECO:0000256" key="3">
    <source>
        <dbReference type="ARBA" id="ARBA00022741"/>
    </source>
</evidence>
<dbReference type="Proteomes" id="UP000886191">
    <property type="component" value="Unassembled WGS sequence"/>
</dbReference>
<evidence type="ECO:0000313" key="15">
    <source>
        <dbReference type="EMBL" id="HEA21714.1"/>
    </source>
</evidence>
<dbReference type="SMART" id="SM00487">
    <property type="entry name" value="DEXDc"/>
    <property type="match status" value="1"/>
</dbReference>
<dbReference type="GO" id="GO:0005524">
    <property type="term" value="F:ATP binding"/>
    <property type="evidence" value="ECO:0007669"/>
    <property type="project" value="UniProtKB-KW"/>
</dbReference>
<dbReference type="FunFam" id="3.40.50.300:FF:001389">
    <property type="entry name" value="ATP-dependent DNA helicase RecQ"/>
    <property type="match status" value="1"/>
</dbReference>
<dbReference type="Pfam" id="PF00271">
    <property type="entry name" value="Helicase_C"/>
    <property type="match status" value="1"/>
</dbReference>
<dbReference type="InterPro" id="IPR032284">
    <property type="entry name" value="RecQ_Zn-bd"/>
</dbReference>
<dbReference type="SUPFAM" id="SSF52540">
    <property type="entry name" value="P-loop containing nucleoside triphosphate hydrolases"/>
    <property type="match status" value="1"/>
</dbReference>
<organism evidence="15">
    <name type="scientific">Pricia antarctica</name>
    <dbReference type="NCBI Taxonomy" id="641691"/>
    <lineage>
        <taxon>Bacteria</taxon>
        <taxon>Pseudomonadati</taxon>
        <taxon>Bacteroidota</taxon>
        <taxon>Flavobacteriia</taxon>
        <taxon>Flavobacteriales</taxon>
        <taxon>Flavobacteriaceae</taxon>
        <taxon>Pricia</taxon>
    </lineage>
</organism>
<dbReference type="GO" id="GO:0006281">
    <property type="term" value="P:DNA repair"/>
    <property type="evidence" value="ECO:0007669"/>
    <property type="project" value="TreeGrafter"/>
</dbReference>
<dbReference type="InterPro" id="IPR027417">
    <property type="entry name" value="P-loop_NTPase"/>
</dbReference>
<feature type="domain" description="Helicase C-terminal" evidence="14">
    <location>
        <begin position="218"/>
        <end position="364"/>
    </location>
</feature>
<dbReference type="Pfam" id="PF00270">
    <property type="entry name" value="DEAD"/>
    <property type="match status" value="1"/>
</dbReference>
<dbReference type="PROSITE" id="PS51194">
    <property type="entry name" value="HELICASE_CTER"/>
    <property type="match status" value="1"/>
</dbReference>
<evidence type="ECO:0000256" key="11">
    <source>
        <dbReference type="ARBA" id="ARBA00044535"/>
    </source>
</evidence>
<dbReference type="InterPro" id="IPR004589">
    <property type="entry name" value="DNA_helicase_ATP-dep_RecQ"/>
</dbReference>
<dbReference type="PANTHER" id="PTHR13710">
    <property type="entry name" value="DNA HELICASE RECQ FAMILY MEMBER"/>
    <property type="match status" value="1"/>
</dbReference>
<name>A0A831QN32_9FLAO</name>
<evidence type="ECO:0000259" key="14">
    <source>
        <dbReference type="PROSITE" id="PS51194"/>
    </source>
</evidence>
<evidence type="ECO:0000256" key="9">
    <source>
        <dbReference type="ARBA" id="ARBA00034617"/>
    </source>
</evidence>
<feature type="domain" description="Helicase ATP-binding" evidence="13">
    <location>
        <begin position="26"/>
        <end position="194"/>
    </location>
</feature>
<keyword evidence="7" id="KW-0238">DNA-binding</keyword>
<dbReference type="PROSITE" id="PS51192">
    <property type="entry name" value="HELICASE_ATP_BIND_1"/>
    <property type="match status" value="1"/>
</dbReference>
<protein>
    <recommendedName>
        <fullName evidence="11">ATP-dependent DNA helicase RecQ</fullName>
        <ecNumber evidence="10">5.6.2.4</ecNumber>
    </recommendedName>
    <alternativeName>
        <fullName evidence="12">DNA 3'-5' helicase RecQ</fullName>
    </alternativeName>
</protein>
<dbReference type="NCBIfam" id="TIGR00614">
    <property type="entry name" value="recQ_fam"/>
    <property type="match status" value="1"/>
</dbReference>
<dbReference type="InterPro" id="IPR014001">
    <property type="entry name" value="Helicase_ATP-bd"/>
</dbReference>
<dbReference type="Gene3D" id="3.40.50.300">
    <property type="entry name" value="P-loop containing nucleotide triphosphate hydrolases"/>
    <property type="match status" value="2"/>
</dbReference>
<dbReference type="GO" id="GO:0030894">
    <property type="term" value="C:replisome"/>
    <property type="evidence" value="ECO:0007669"/>
    <property type="project" value="TreeGrafter"/>
</dbReference>
<keyword evidence="4" id="KW-0378">Hydrolase</keyword>
<evidence type="ECO:0000259" key="13">
    <source>
        <dbReference type="PROSITE" id="PS51192"/>
    </source>
</evidence>
<dbReference type="Pfam" id="PF16124">
    <property type="entry name" value="RecQ_Zn_bind"/>
    <property type="match status" value="1"/>
</dbReference>
<keyword evidence="3" id="KW-0547">Nucleotide-binding</keyword>
<proteinExistence type="inferred from homology"/>
<reference evidence="15" key="1">
    <citation type="journal article" date="2020" name="mSystems">
        <title>Genome- and Community-Level Interaction Insights into Carbon Utilization and Element Cycling Functions of Hydrothermarchaeota in Hydrothermal Sediment.</title>
        <authorList>
            <person name="Zhou Z."/>
            <person name="Liu Y."/>
            <person name="Xu W."/>
            <person name="Pan J."/>
            <person name="Luo Z.H."/>
            <person name="Li M."/>
        </authorList>
    </citation>
    <scope>NUCLEOTIDE SEQUENCE [LARGE SCALE GENOMIC DNA]</scope>
    <source>
        <strain evidence="15">HyVt-345</strain>
    </source>
</reference>
<comment type="caution">
    <text evidence="15">The sequence shown here is derived from an EMBL/GenBank/DDBJ whole genome shotgun (WGS) entry which is preliminary data.</text>
</comment>
<evidence type="ECO:0000256" key="2">
    <source>
        <dbReference type="ARBA" id="ARBA00022723"/>
    </source>
</evidence>
<evidence type="ECO:0000256" key="8">
    <source>
        <dbReference type="ARBA" id="ARBA00023235"/>
    </source>
</evidence>
<evidence type="ECO:0000256" key="6">
    <source>
        <dbReference type="ARBA" id="ARBA00022840"/>
    </source>
</evidence>
<dbReference type="GO" id="GO:0043590">
    <property type="term" value="C:bacterial nucleoid"/>
    <property type="evidence" value="ECO:0007669"/>
    <property type="project" value="TreeGrafter"/>
</dbReference>
<dbReference type="SMART" id="SM00490">
    <property type="entry name" value="HELICc"/>
    <property type="match status" value="1"/>
</dbReference>
<dbReference type="InterPro" id="IPR001650">
    <property type="entry name" value="Helicase_C-like"/>
</dbReference>
<evidence type="ECO:0000256" key="7">
    <source>
        <dbReference type="ARBA" id="ARBA00023125"/>
    </source>
</evidence>
<dbReference type="GO" id="GO:0009378">
    <property type="term" value="F:four-way junction helicase activity"/>
    <property type="evidence" value="ECO:0007669"/>
    <property type="project" value="TreeGrafter"/>
</dbReference>
<evidence type="ECO:0000256" key="4">
    <source>
        <dbReference type="ARBA" id="ARBA00022801"/>
    </source>
</evidence>
<keyword evidence="5 15" id="KW-0347">Helicase</keyword>
<dbReference type="GO" id="GO:0016787">
    <property type="term" value="F:hydrolase activity"/>
    <property type="evidence" value="ECO:0007669"/>
    <property type="project" value="UniProtKB-KW"/>
</dbReference>
<dbReference type="GO" id="GO:0043138">
    <property type="term" value="F:3'-5' DNA helicase activity"/>
    <property type="evidence" value="ECO:0007669"/>
    <property type="project" value="UniProtKB-EC"/>
</dbReference>
<evidence type="ECO:0000256" key="12">
    <source>
        <dbReference type="ARBA" id="ARBA00044550"/>
    </source>
</evidence>
<dbReference type="GO" id="GO:0006310">
    <property type="term" value="P:DNA recombination"/>
    <property type="evidence" value="ECO:0007669"/>
    <property type="project" value="InterPro"/>
</dbReference>
<dbReference type="Gene3D" id="1.10.10.10">
    <property type="entry name" value="Winged helix-like DNA-binding domain superfamily/Winged helix DNA-binding domain"/>
    <property type="match status" value="1"/>
</dbReference>
<dbReference type="AlphaFoldDB" id="A0A831QN32"/>
<evidence type="ECO:0000256" key="1">
    <source>
        <dbReference type="ARBA" id="ARBA00005446"/>
    </source>
</evidence>
<sequence>MHKNPKDVLEQFWGFSTFRGSQKKVIDAVLNKQDVLALMPTGGGKSLCFQVPAMAQDGLCIVVSPLIALIQDQISNLKQRGIKAMALTGGIPFNELVTLLDNGLYGGYKFIYLSPERLQQELVQDKIRQMNVNLIAIDEAHCISQWGHDFRPAYLECAKLRELLPGTPIIALTATASNEVAADIVDNLEFVEPLIVKDSFSRPNIGFKVTWCEDKHYRLKQYLTANDQSGIVYVRTRKMAQDLARFLNANACKASYFHGGIGKKEKQEKLKLWLNNQTQVMVATNAFGMGVDKPDVRTVIHFQIPDCLENYYQEAGRAGRDGSPAIALLLTNDFDVAQMKQQFLGALPNADFLKKIYNKLNNYFQISFGELSDKIYQFPFRDFVAAYSLNSFLAYNALRVLDQYSVIALSESFFKKTEIQFIASQSQIFEYLENNSGSAPIIQTILRTYGGIFDFETKIDPILIANKSGVSDRRVFDLLKKLQKDGIIEYTSQKTDLEITFLVPRDDDRTINVFAKKVEKHNQIKVDKVDQILKYIHTDSVCRSKQILNYFGEVKTEDCGICDVCKQKQASYSNDYQSIATSIASLLKQNSYTSRALVGLVKAEETQVLQTIQFMLEAGQLKINTKNEYEGI</sequence>
<dbReference type="GO" id="GO:0046872">
    <property type="term" value="F:metal ion binding"/>
    <property type="evidence" value="ECO:0007669"/>
    <property type="project" value="UniProtKB-KW"/>
</dbReference>
<dbReference type="InterPro" id="IPR036388">
    <property type="entry name" value="WH-like_DNA-bd_sf"/>
</dbReference>
<dbReference type="InterPro" id="IPR011545">
    <property type="entry name" value="DEAD/DEAH_box_helicase_dom"/>
</dbReference>
<keyword evidence="6" id="KW-0067">ATP-binding</keyword>